<dbReference type="SUPFAM" id="SSF111283">
    <property type="entry name" value="Putative modulator of DNA gyrase, PmbA/TldD"/>
    <property type="match status" value="1"/>
</dbReference>
<dbReference type="PANTHER" id="PTHR43421">
    <property type="entry name" value="METALLOPROTEASE PMBA"/>
    <property type="match status" value="1"/>
</dbReference>
<dbReference type="InterPro" id="IPR035068">
    <property type="entry name" value="TldD/PmbA_N"/>
</dbReference>
<keyword evidence="6" id="KW-1185">Reference proteome</keyword>
<dbReference type="AlphaFoldDB" id="A0A6M2BRN9"/>
<dbReference type="Pfam" id="PF01523">
    <property type="entry name" value="PmbA_TldD_1st"/>
    <property type="match status" value="1"/>
</dbReference>
<dbReference type="InterPro" id="IPR045570">
    <property type="entry name" value="Metalloprtase-TldD/E_cen_dom"/>
</dbReference>
<dbReference type="GO" id="GO:0005829">
    <property type="term" value="C:cytosol"/>
    <property type="evidence" value="ECO:0007669"/>
    <property type="project" value="TreeGrafter"/>
</dbReference>
<evidence type="ECO:0000259" key="2">
    <source>
        <dbReference type="Pfam" id="PF01523"/>
    </source>
</evidence>
<dbReference type="InterPro" id="IPR002510">
    <property type="entry name" value="Metalloprtase-TldD/E_N"/>
</dbReference>
<accession>A0A6M2BRN9</accession>
<organism evidence="5 6">
    <name type="scientific">Solimonas terrae</name>
    <dbReference type="NCBI Taxonomy" id="1396819"/>
    <lineage>
        <taxon>Bacteria</taxon>
        <taxon>Pseudomonadati</taxon>
        <taxon>Pseudomonadota</taxon>
        <taxon>Gammaproteobacteria</taxon>
        <taxon>Nevskiales</taxon>
        <taxon>Nevskiaceae</taxon>
        <taxon>Solimonas</taxon>
    </lineage>
</organism>
<evidence type="ECO:0000256" key="1">
    <source>
        <dbReference type="ARBA" id="ARBA00005836"/>
    </source>
</evidence>
<dbReference type="InterPro" id="IPR036059">
    <property type="entry name" value="TldD/PmbA_sf"/>
</dbReference>
<dbReference type="InterPro" id="IPR047657">
    <property type="entry name" value="PmbA"/>
</dbReference>
<evidence type="ECO:0000259" key="3">
    <source>
        <dbReference type="Pfam" id="PF19289"/>
    </source>
</evidence>
<feature type="domain" description="Metalloprotease TldD/E central" evidence="4">
    <location>
        <begin position="130"/>
        <end position="237"/>
    </location>
</feature>
<evidence type="ECO:0000259" key="4">
    <source>
        <dbReference type="Pfam" id="PF19290"/>
    </source>
</evidence>
<reference evidence="5 6" key="1">
    <citation type="journal article" date="2014" name="Int. J. Syst. Evol. Microbiol.">
        <title>Solimonas terrae sp. nov., isolated from soil.</title>
        <authorList>
            <person name="Kim S.J."/>
            <person name="Moon J.Y."/>
            <person name="Weon H.Y."/>
            <person name="Ahn J.H."/>
            <person name="Chen W.M."/>
            <person name="Kwon S.W."/>
        </authorList>
    </citation>
    <scope>NUCLEOTIDE SEQUENCE [LARGE SCALE GENOMIC DNA]</scope>
    <source>
        <strain evidence="5 6">KIS83-12</strain>
    </source>
</reference>
<evidence type="ECO:0000313" key="5">
    <source>
        <dbReference type="EMBL" id="NGY05302.1"/>
    </source>
</evidence>
<keyword evidence="5" id="KW-0378">Hydrolase</keyword>
<proteinExistence type="inferred from homology"/>
<dbReference type="NCBIfam" id="NF008268">
    <property type="entry name" value="PRK11040.1"/>
    <property type="match status" value="1"/>
</dbReference>
<dbReference type="GO" id="GO:0006508">
    <property type="term" value="P:proteolysis"/>
    <property type="evidence" value="ECO:0007669"/>
    <property type="project" value="UniProtKB-KW"/>
</dbReference>
<dbReference type="RefSeq" id="WP_166256486.1">
    <property type="nucleotide sequence ID" value="NZ_JAAMOW010000005.1"/>
</dbReference>
<feature type="domain" description="Metalloprotease TldD/E C-terminal" evidence="3">
    <location>
        <begin position="244"/>
        <end position="452"/>
    </location>
</feature>
<dbReference type="EMBL" id="JAAMOW010000005">
    <property type="protein sequence ID" value="NGY05302.1"/>
    <property type="molecule type" value="Genomic_DNA"/>
</dbReference>
<dbReference type="Pfam" id="PF19289">
    <property type="entry name" value="PmbA_TldD_3rd"/>
    <property type="match status" value="1"/>
</dbReference>
<keyword evidence="5" id="KW-0645">Protease</keyword>
<protein>
    <submittedName>
        <fullName evidence="5">Metalloprotease PmbA</fullName>
    </submittedName>
</protein>
<dbReference type="Pfam" id="PF19290">
    <property type="entry name" value="PmbA_TldD_2nd"/>
    <property type="match status" value="1"/>
</dbReference>
<evidence type="ECO:0000313" key="6">
    <source>
        <dbReference type="Proteomes" id="UP000472676"/>
    </source>
</evidence>
<dbReference type="GO" id="GO:0008237">
    <property type="term" value="F:metallopeptidase activity"/>
    <property type="evidence" value="ECO:0007669"/>
    <property type="project" value="UniProtKB-KW"/>
</dbReference>
<name>A0A6M2BRN9_9GAMM</name>
<dbReference type="Proteomes" id="UP000472676">
    <property type="component" value="Unassembled WGS sequence"/>
</dbReference>
<comment type="caution">
    <text evidence="5">The sequence shown here is derived from an EMBL/GenBank/DDBJ whole genome shotgun (WGS) entry which is preliminary data.</text>
</comment>
<dbReference type="PANTHER" id="PTHR43421:SF1">
    <property type="entry name" value="METALLOPROTEASE PMBA"/>
    <property type="match status" value="1"/>
</dbReference>
<sequence>MTLPASRSPTAAELPSAEALKDRLDLVFRHAQRHGASAAEASVSASRGLSVNVRQDAIESLEFQQDRELGLTVYLRQRKGHATTGDWSDAGIAEAVDAALAIAAATGEDPCNGLADAALMALPAPDLDLDHPWHLDADAAVDLARTCEAAAFAADSRITGSEGAGVSSHRGISAYANTHGFFSARLGTRHSLSCAVVASAGDDMQRDYWYSNSRVPAELMAPDEIGRMAGHRAAARLGARKLDTRRAPVLFPPELARGIWGHFVGAISGSALYRKATFLLDQLGKDVFSSAVSLRQSPHLLRASGSAFHDSEGVATQDRVLVDRGRLDGWLLGSYSARKLGLVTTGNAGGVFNLVVEPGPFDFEALLRQMGRGLLVTELLGHGVNAVTGDYSRGAAGFWVENGEIAYPVDELTIAGNLAEMFKAIVAVGSDVDIHANTHTGSLLIDGMTIAGH</sequence>
<gene>
    <name evidence="5" type="primary">pmbA</name>
    <name evidence="5" type="ORF">G7Y85_11015</name>
</gene>
<comment type="similarity">
    <text evidence="1">Belongs to the peptidase U62 family.</text>
</comment>
<dbReference type="Gene3D" id="3.30.2290.10">
    <property type="entry name" value="PmbA/TldD superfamily"/>
    <property type="match status" value="1"/>
</dbReference>
<dbReference type="InterPro" id="IPR045569">
    <property type="entry name" value="Metalloprtase-TldD/E_C"/>
</dbReference>
<feature type="domain" description="Metalloprotease TldD/E N-terminal" evidence="2">
    <location>
        <begin position="39"/>
        <end position="103"/>
    </location>
</feature>
<keyword evidence="5" id="KW-0482">Metalloprotease</keyword>